<dbReference type="InterPro" id="IPR052548">
    <property type="entry name" value="Type_VII_TA_antitoxin"/>
</dbReference>
<dbReference type="PANTHER" id="PTHR33933:SF1">
    <property type="entry name" value="PROTEIN ADENYLYLTRANSFERASE MNTA-RELATED"/>
    <property type="match status" value="1"/>
</dbReference>
<dbReference type="AlphaFoldDB" id="A0A7G9YLN0"/>
<evidence type="ECO:0000313" key="2">
    <source>
        <dbReference type="EMBL" id="QNO48914.1"/>
    </source>
</evidence>
<dbReference type="Pfam" id="PF01909">
    <property type="entry name" value="NTP_transf_2"/>
    <property type="match status" value="1"/>
</dbReference>
<dbReference type="SUPFAM" id="SSF81301">
    <property type="entry name" value="Nucleotidyltransferase"/>
    <property type="match status" value="1"/>
</dbReference>
<dbReference type="PANTHER" id="PTHR33933">
    <property type="entry name" value="NUCLEOTIDYLTRANSFERASE"/>
    <property type="match status" value="1"/>
</dbReference>
<dbReference type="GO" id="GO:0016779">
    <property type="term" value="F:nucleotidyltransferase activity"/>
    <property type="evidence" value="ECO:0007669"/>
    <property type="project" value="InterPro"/>
</dbReference>
<dbReference type="Gene3D" id="3.30.460.10">
    <property type="entry name" value="Beta Polymerase, domain 2"/>
    <property type="match status" value="1"/>
</dbReference>
<sequence>MITQEQIEQVVKTIVEEYKPSKIILFGSYAYGRPTEDSDLDLLIIKDDDLPGIRRNRRVRNILKDFSIPVDVIVKGSQEFETLKDIIGTVIYPANKYGKVIYGQA</sequence>
<accession>A0A7G9YLN0</accession>
<feature type="domain" description="Polymerase nucleotidyl transferase" evidence="1">
    <location>
        <begin position="7"/>
        <end position="84"/>
    </location>
</feature>
<evidence type="ECO:0000259" key="1">
    <source>
        <dbReference type="Pfam" id="PF01909"/>
    </source>
</evidence>
<organism evidence="2">
    <name type="scientific">Candidatus Methanogaster sp. ANME-2c ERB4</name>
    <dbReference type="NCBI Taxonomy" id="2759911"/>
    <lineage>
        <taxon>Archaea</taxon>
        <taxon>Methanobacteriati</taxon>
        <taxon>Methanobacteriota</taxon>
        <taxon>Stenosarchaea group</taxon>
        <taxon>Methanomicrobia</taxon>
        <taxon>Methanosarcinales</taxon>
        <taxon>ANME-2 cluster</taxon>
        <taxon>Candidatus Methanogasteraceae</taxon>
        <taxon>Candidatus Methanogaster</taxon>
    </lineage>
</organism>
<gene>
    <name evidence="2" type="ORF">MOGPJHGO_00017</name>
</gene>
<dbReference type="InterPro" id="IPR043519">
    <property type="entry name" value="NT_sf"/>
</dbReference>
<name>A0A7G9YLN0_9EURY</name>
<dbReference type="InterPro" id="IPR002934">
    <property type="entry name" value="Polymerase_NTP_transf_dom"/>
</dbReference>
<dbReference type="CDD" id="cd05403">
    <property type="entry name" value="NT_KNTase_like"/>
    <property type="match status" value="1"/>
</dbReference>
<proteinExistence type="predicted"/>
<reference evidence="2" key="1">
    <citation type="submission" date="2020-06" db="EMBL/GenBank/DDBJ databases">
        <title>Unique genomic features of the anaerobic methanotrophic archaea.</title>
        <authorList>
            <person name="Chadwick G.L."/>
            <person name="Skennerton C.T."/>
            <person name="Laso-Perez R."/>
            <person name="Leu A.O."/>
            <person name="Speth D.R."/>
            <person name="Yu H."/>
            <person name="Morgan-Lang C."/>
            <person name="Hatzenpichler R."/>
            <person name="Goudeau D."/>
            <person name="Malmstrom R."/>
            <person name="Brazelton W.J."/>
            <person name="Woyke T."/>
            <person name="Hallam S.J."/>
            <person name="Tyson G.W."/>
            <person name="Wegener G."/>
            <person name="Boetius A."/>
            <person name="Orphan V."/>
        </authorList>
    </citation>
    <scope>NUCLEOTIDE SEQUENCE</scope>
</reference>
<protein>
    <recommendedName>
        <fullName evidence="1">Polymerase nucleotidyl transferase domain-containing protein</fullName>
    </recommendedName>
</protein>
<dbReference type="EMBL" id="MT631366">
    <property type="protein sequence ID" value="QNO48914.1"/>
    <property type="molecule type" value="Genomic_DNA"/>
</dbReference>